<dbReference type="SUPFAM" id="SSF53383">
    <property type="entry name" value="PLP-dependent transferases"/>
    <property type="match status" value="1"/>
</dbReference>
<keyword evidence="2" id="KW-1185">Reference proteome</keyword>
<dbReference type="PANTHER" id="PTHR46658">
    <property type="entry name" value="CYS OR MET METABOLISM PYRIDOXAL-PHOSPHATE-DEPENDENT ENZYME"/>
    <property type="match status" value="1"/>
</dbReference>
<comment type="caution">
    <text evidence="1">The sequence shown here is derived from an EMBL/GenBank/DDBJ whole genome shotgun (WGS) entry which is preliminary data.</text>
</comment>
<evidence type="ECO:0000313" key="2">
    <source>
        <dbReference type="Proteomes" id="UP001357733"/>
    </source>
</evidence>
<protein>
    <submittedName>
        <fullName evidence="1">Methionine gamma-lyase family protein</fullName>
    </submittedName>
</protein>
<dbReference type="EMBL" id="JAYKOT010000003">
    <property type="protein sequence ID" value="MEB3429612.1"/>
    <property type="molecule type" value="Genomic_DNA"/>
</dbReference>
<name>A0AAW9MZX4_9FIRM</name>
<proteinExistence type="predicted"/>
<organism evidence="1 2">
    <name type="scientific">Citroniella saccharovorans</name>
    <dbReference type="NCBI Taxonomy" id="2053367"/>
    <lineage>
        <taxon>Bacteria</taxon>
        <taxon>Bacillati</taxon>
        <taxon>Bacillota</taxon>
        <taxon>Tissierellia</taxon>
        <taxon>Tissierellales</taxon>
        <taxon>Peptoniphilaceae</taxon>
        <taxon>Citroniella</taxon>
    </lineage>
</organism>
<dbReference type="PANTHER" id="PTHR46658:SF1">
    <property type="entry name" value="CYS OR MET METABOLISM PYRIDOXAL-PHOSPHATE-DEPENDENT ENZYME"/>
    <property type="match status" value="1"/>
</dbReference>
<dbReference type="Gene3D" id="3.90.1150.60">
    <property type="entry name" value="Methioning gamme-lyase, C-terminal domain"/>
    <property type="match status" value="1"/>
</dbReference>
<evidence type="ECO:0000313" key="1">
    <source>
        <dbReference type="EMBL" id="MEB3429612.1"/>
    </source>
</evidence>
<dbReference type="RefSeq" id="WP_324619791.1">
    <property type="nucleotide sequence ID" value="NZ_JAYKOT010000003.1"/>
</dbReference>
<dbReference type="Pfam" id="PF06838">
    <property type="entry name" value="Met_gamma_lyase"/>
    <property type="match status" value="1"/>
</dbReference>
<dbReference type="InterPro" id="IPR015424">
    <property type="entry name" value="PyrdxlP-dep_Trfase"/>
</dbReference>
<sequence>MNNPFLNKNRKFILEIENSLSEQYKEIDRITELNDYKVIKSMQENQLSQADFAWTTGYGYGDYGREKVEKIYSDIFHTEDALVRPSIASGTHALYIIMSAILKSGDELLSVSGKLYDTIQKVIGLTGSEKGSLISKGIKYNEVDLKNNTFDYENIKKAISNDTKLITIQRSIGYAHRKCHSIEEIEKLVKFIRSFNKEVIIMCDNCYGEFTRELEPSDVGVDIVGGSLIKNLGAGISIGGGYICGKKDLIEMCANRLTAPGLGKDLGLTFGTSRLTLQGLFYAPMVVANALKSALIVGKTFENLGFEVFPKSDSKRNDIVQAIILENEDNVIKFCREIQKAGTVNSHVTPYPWDMPGYEDQVIMASSGFIDGSSIELSADAPLRQPYIVFYQGGISYNQVKFALINMMDHFL</sequence>
<accession>A0AAW9MZX4</accession>
<dbReference type="Gene3D" id="3.40.640.10">
    <property type="entry name" value="Type I PLP-dependent aspartate aminotransferase-like (Major domain)"/>
    <property type="match status" value="1"/>
</dbReference>
<gene>
    <name evidence="1" type="ORF">VLK81_06245</name>
</gene>
<dbReference type="AlphaFoldDB" id="A0AAW9MZX4"/>
<dbReference type="Proteomes" id="UP001357733">
    <property type="component" value="Unassembled WGS sequence"/>
</dbReference>
<reference evidence="1 2" key="1">
    <citation type="submission" date="2024-01" db="EMBL/GenBank/DDBJ databases">
        <title>Complete genome sequence of Citroniella saccharovorans strain M6.X9, isolated from human fecal sample.</title>
        <authorList>
            <person name="Cheng G."/>
            <person name="Westerholm M."/>
            <person name="Schnurer A."/>
        </authorList>
    </citation>
    <scope>NUCLEOTIDE SEQUENCE [LARGE SCALE GENOMIC DNA]</scope>
    <source>
        <strain evidence="1 2">DSM 29873</strain>
    </source>
</reference>
<dbReference type="InterPro" id="IPR015421">
    <property type="entry name" value="PyrdxlP-dep_Trfase_major"/>
</dbReference>
<dbReference type="InterPro" id="IPR009651">
    <property type="entry name" value="Met_g_lyase_put"/>
</dbReference>